<proteinExistence type="predicted"/>
<dbReference type="EMBL" id="CP006877">
    <property type="protein sequence ID" value="AJD42647.1"/>
    <property type="molecule type" value="Genomic_DNA"/>
</dbReference>
<evidence type="ECO:0000313" key="3">
    <source>
        <dbReference type="Proteomes" id="UP000031368"/>
    </source>
</evidence>
<dbReference type="AlphaFoldDB" id="A0A0B4X836"/>
<feature type="region of interest" description="Disordered" evidence="1">
    <location>
        <begin position="1"/>
        <end position="63"/>
    </location>
</feature>
<dbReference type="HOGENOM" id="CLU_2882820_0_0_5"/>
<accession>A0A0B4X836</accession>
<gene>
    <name evidence="2" type="ORF">RGR602_CH03338</name>
</gene>
<organism evidence="2 3">
    <name type="scientific">Rhizobium gallicum bv. gallicum R602sp</name>
    <dbReference type="NCBI Taxonomy" id="1041138"/>
    <lineage>
        <taxon>Bacteria</taxon>
        <taxon>Pseudomonadati</taxon>
        <taxon>Pseudomonadota</taxon>
        <taxon>Alphaproteobacteria</taxon>
        <taxon>Hyphomicrobiales</taxon>
        <taxon>Rhizobiaceae</taxon>
        <taxon>Rhizobium/Agrobacterium group</taxon>
        <taxon>Rhizobium</taxon>
    </lineage>
</organism>
<evidence type="ECO:0000313" key="2">
    <source>
        <dbReference type="EMBL" id="AJD42647.1"/>
    </source>
</evidence>
<dbReference type="Proteomes" id="UP000031368">
    <property type="component" value="Chromosome"/>
</dbReference>
<sequence>MCRQPELRHKKPITDGQGPGSPSPYTAGQKCFSENSSRSTDHFKKIAPLSIGGAKGKNDEYRS</sequence>
<name>A0A0B4X836_9HYPH</name>
<keyword evidence="3" id="KW-1185">Reference proteome</keyword>
<protein>
    <submittedName>
        <fullName evidence="2">Uncharacterized protein</fullName>
    </submittedName>
</protein>
<dbReference type="KEGG" id="rga:RGR602_CH03338"/>
<reference evidence="2 3" key="1">
    <citation type="submission" date="2013-11" db="EMBL/GenBank/DDBJ databases">
        <title>Complete genome sequence of Rhizobium gallicum bv. gallicum R602.</title>
        <authorList>
            <person name="Bustos P."/>
            <person name="Santamaria R.I."/>
            <person name="Lozano L."/>
            <person name="Acosta J.L."/>
            <person name="Ormeno-Orrillo E."/>
            <person name="Rogel M.A."/>
            <person name="Romero D."/>
            <person name="Cevallos M.A."/>
            <person name="Martinez-Romero E."/>
            <person name="Gonzalez V."/>
        </authorList>
    </citation>
    <scope>NUCLEOTIDE SEQUENCE [LARGE SCALE GENOMIC DNA]</scope>
    <source>
        <strain evidence="2 3">R602</strain>
    </source>
</reference>
<evidence type="ECO:0000256" key="1">
    <source>
        <dbReference type="SAM" id="MobiDB-lite"/>
    </source>
</evidence>